<accession>A0A433ZWK8</accession>
<evidence type="ECO:0000313" key="2">
    <source>
        <dbReference type="Proteomes" id="UP000286908"/>
    </source>
</evidence>
<proteinExistence type="predicted"/>
<dbReference type="EMBL" id="NRQY01000001">
    <property type="protein sequence ID" value="RUT66528.1"/>
    <property type="molecule type" value="Genomic_DNA"/>
</dbReference>
<dbReference type="OrthoDB" id="6577511at2"/>
<comment type="caution">
    <text evidence="1">The sequence shown here is derived from an EMBL/GenBank/DDBJ whole genome shotgun (WGS) entry which is preliminary data.</text>
</comment>
<dbReference type="Proteomes" id="UP000286908">
    <property type="component" value="Unassembled WGS sequence"/>
</dbReference>
<evidence type="ECO:0000313" key="1">
    <source>
        <dbReference type="EMBL" id="RUT66528.1"/>
    </source>
</evidence>
<organism evidence="1 2">
    <name type="scientific">Morganella morganii</name>
    <name type="common">Proteus morganii</name>
    <dbReference type="NCBI Taxonomy" id="582"/>
    <lineage>
        <taxon>Bacteria</taxon>
        <taxon>Pseudomonadati</taxon>
        <taxon>Pseudomonadota</taxon>
        <taxon>Gammaproteobacteria</taxon>
        <taxon>Enterobacterales</taxon>
        <taxon>Morganellaceae</taxon>
        <taxon>Morganella</taxon>
    </lineage>
</organism>
<dbReference type="AlphaFoldDB" id="A0A433ZWK8"/>
<protein>
    <submittedName>
        <fullName evidence="1">Uncharacterized protein</fullName>
    </submittedName>
</protein>
<reference evidence="1 2" key="1">
    <citation type="submission" date="2017-08" db="EMBL/GenBank/DDBJ databases">
        <title>Draft genome sequence of pheromone producing symbiont Morganella morganii, of the female New Zealand grass grub Costelytra giveni.</title>
        <authorList>
            <person name="Laugraud A."/>
            <person name="Young S.D."/>
            <person name="Hurst M.H."/>
        </authorList>
    </citation>
    <scope>NUCLEOTIDE SEQUENCE [LARGE SCALE GENOMIC DNA]</scope>
    <source>
        <strain evidence="1 2">MMsCG</strain>
    </source>
</reference>
<gene>
    <name evidence="1" type="ORF">CKG00_09095</name>
</gene>
<name>A0A433ZWK8_MORMO</name>
<sequence length="153" mass="17053">MATTPTQTDILLSIPFNAATDFIALAEHCQNIIDALAESPELPLRIALYARLTACLALLQPTLNDPIPPRLQQSLTVSTPPNRTPRFDPESEPLCDYCHTLAQLLTSRVFLPEMEIDLNNLLYELVIYFSDEIRAPRWIRTASGVEFIDGGDA</sequence>